<dbReference type="AlphaFoldDB" id="A0A026VWW6"/>
<accession>A0A026VWW6</accession>
<dbReference type="Pfam" id="PF25597">
    <property type="entry name" value="SH3_retrovirus"/>
    <property type="match status" value="1"/>
</dbReference>
<dbReference type="EMBL" id="KK107681">
    <property type="protein sequence ID" value="EZA48110.1"/>
    <property type="molecule type" value="Genomic_DNA"/>
</dbReference>
<evidence type="ECO:0000313" key="2">
    <source>
        <dbReference type="EMBL" id="EZA48110.1"/>
    </source>
</evidence>
<reference evidence="2 3" key="1">
    <citation type="journal article" date="2014" name="Curr. Biol.">
        <title>The genome of the clonal raider ant Cerapachys biroi.</title>
        <authorList>
            <person name="Oxley P.R."/>
            <person name="Ji L."/>
            <person name="Fetter-Pruneda I."/>
            <person name="McKenzie S.K."/>
            <person name="Li C."/>
            <person name="Hu H."/>
            <person name="Zhang G."/>
            <person name="Kronauer D.J."/>
        </authorList>
    </citation>
    <scope>NUCLEOTIDE SEQUENCE [LARGE SCALE GENOMIC DNA]</scope>
</reference>
<dbReference type="Proteomes" id="UP000053097">
    <property type="component" value="Unassembled WGS sequence"/>
</dbReference>
<dbReference type="InterPro" id="IPR057670">
    <property type="entry name" value="SH3_retrovirus"/>
</dbReference>
<evidence type="ECO:0000313" key="3">
    <source>
        <dbReference type="Proteomes" id="UP000053097"/>
    </source>
</evidence>
<proteinExistence type="predicted"/>
<sequence>MRPEHQLPSTKSSVHSSRENFGTVKKLDYRSRKYYFVGYAPNGYRLWNPDKRNISTARCKI</sequence>
<protein>
    <recommendedName>
        <fullName evidence="1">Retroviral polymerase SH3-like domain-containing protein</fullName>
    </recommendedName>
</protein>
<feature type="domain" description="Retroviral polymerase SH3-like" evidence="1">
    <location>
        <begin position="25"/>
        <end position="58"/>
    </location>
</feature>
<name>A0A026VWW6_OOCBI</name>
<evidence type="ECO:0000259" key="1">
    <source>
        <dbReference type="Pfam" id="PF25597"/>
    </source>
</evidence>
<keyword evidence="3" id="KW-1185">Reference proteome</keyword>
<gene>
    <name evidence="2" type="ORF">X777_14219</name>
</gene>
<organism evidence="2 3">
    <name type="scientific">Ooceraea biroi</name>
    <name type="common">Clonal raider ant</name>
    <name type="synonym">Cerapachys biroi</name>
    <dbReference type="NCBI Taxonomy" id="2015173"/>
    <lineage>
        <taxon>Eukaryota</taxon>
        <taxon>Metazoa</taxon>
        <taxon>Ecdysozoa</taxon>
        <taxon>Arthropoda</taxon>
        <taxon>Hexapoda</taxon>
        <taxon>Insecta</taxon>
        <taxon>Pterygota</taxon>
        <taxon>Neoptera</taxon>
        <taxon>Endopterygota</taxon>
        <taxon>Hymenoptera</taxon>
        <taxon>Apocrita</taxon>
        <taxon>Aculeata</taxon>
        <taxon>Formicoidea</taxon>
        <taxon>Formicidae</taxon>
        <taxon>Dorylinae</taxon>
        <taxon>Ooceraea</taxon>
    </lineage>
</organism>